<organism evidence="3 4">
    <name type="scientific">Aplysia californica</name>
    <name type="common">California sea hare</name>
    <dbReference type="NCBI Taxonomy" id="6500"/>
    <lineage>
        <taxon>Eukaryota</taxon>
        <taxon>Metazoa</taxon>
        <taxon>Spiralia</taxon>
        <taxon>Lophotrochozoa</taxon>
        <taxon>Mollusca</taxon>
        <taxon>Gastropoda</taxon>
        <taxon>Heterobranchia</taxon>
        <taxon>Euthyneura</taxon>
        <taxon>Tectipleura</taxon>
        <taxon>Aplysiida</taxon>
        <taxon>Aplysioidea</taxon>
        <taxon>Aplysiidae</taxon>
        <taxon>Aplysia</taxon>
    </lineage>
</organism>
<evidence type="ECO:0000313" key="4">
    <source>
        <dbReference type="RefSeq" id="XP_005112837.1"/>
    </source>
</evidence>
<feature type="region of interest" description="Disordered" evidence="2">
    <location>
        <begin position="79"/>
        <end position="108"/>
    </location>
</feature>
<dbReference type="GeneID" id="101850387"/>
<dbReference type="Proteomes" id="UP000694888">
    <property type="component" value="Unplaced"/>
</dbReference>
<dbReference type="InterPro" id="IPR008974">
    <property type="entry name" value="TRAF-like"/>
</dbReference>
<keyword evidence="1" id="KW-0175">Coiled coil</keyword>
<protein>
    <submittedName>
        <fullName evidence="4">Uncharacterized protein LOC101850387</fullName>
    </submittedName>
</protein>
<dbReference type="Gene3D" id="2.60.210.10">
    <property type="entry name" value="Apoptosis, Tumor Necrosis Factor Receptor Associated Protein 2, Chain A"/>
    <property type="match status" value="1"/>
</dbReference>
<proteinExistence type="predicted"/>
<sequence>MTSKETDMVPGADSGLNRRESLLMNVQEKLILQDAKLDGFAKMERRLIDRLDEEKEYLRDRLHASMILIIERLDKLDQHHQRSDQQSGNVRDATARHVQHISTDHQLKSAETATVSEGMNNNVAFEGKLIEIQEHLSKQMTSGFDMLREETIQELEKEKQQMREEKNFMMTQLSKAMGDILGRLPDKQANANPISVSDPFSFDLESTVKPDYDELMKAVETTREEIKTELGTLQGTVVKELHRNVMEASYDLINMIEKEAQLTRESSRWTGVEYRPKYEFYFNIKRFKQRVGSGTDVFSCPWYIAQFDSCLKGSVDFNADGTIGIWLLYGRYPKVVGLTPKKKKQFKYKIMLVDMDDETKQKTLKDDTDVNFDETSQSAGYGSQGYEVGNYSCAELQQEGFVEGDTLVLKYEITAVNK</sequence>
<keyword evidence="3" id="KW-1185">Reference proteome</keyword>
<dbReference type="RefSeq" id="XP_005112837.1">
    <property type="nucleotide sequence ID" value="XM_005112780.3"/>
</dbReference>
<name>A0ABM0KAG6_APLCA</name>
<gene>
    <name evidence="4" type="primary">LOC101850387</name>
</gene>
<reference evidence="4" key="1">
    <citation type="submission" date="2025-08" db="UniProtKB">
        <authorList>
            <consortium name="RefSeq"/>
        </authorList>
    </citation>
    <scope>IDENTIFICATION</scope>
</reference>
<evidence type="ECO:0000313" key="3">
    <source>
        <dbReference type="Proteomes" id="UP000694888"/>
    </source>
</evidence>
<accession>A0ABM0KAG6</accession>
<feature type="coiled-coil region" evidence="1">
    <location>
        <begin position="145"/>
        <end position="172"/>
    </location>
</feature>
<evidence type="ECO:0000256" key="2">
    <source>
        <dbReference type="SAM" id="MobiDB-lite"/>
    </source>
</evidence>
<evidence type="ECO:0000256" key="1">
    <source>
        <dbReference type="SAM" id="Coils"/>
    </source>
</evidence>